<dbReference type="Pfam" id="PF04754">
    <property type="entry name" value="Transposase_31"/>
    <property type="match status" value="1"/>
</dbReference>
<feature type="domain" description="Transposase (putative) YhgA-like" evidence="1">
    <location>
        <begin position="2"/>
        <end position="168"/>
    </location>
</feature>
<evidence type="ECO:0000259" key="1">
    <source>
        <dbReference type="Pfam" id="PF04754"/>
    </source>
</evidence>
<dbReference type="InterPro" id="IPR051699">
    <property type="entry name" value="Rpn/YhgA-like_nuclease"/>
</dbReference>
<gene>
    <name evidence="2" type="ORF">DVS81_05785</name>
</gene>
<dbReference type="PANTHER" id="PTHR34611:SF2">
    <property type="entry name" value="INACTIVE RECOMBINATION-PROMOTING NUCLEASE-LIKE PROTEIN RPNE-RELATED"/>
    <property type="match status" value="1"/>
</dbReference>
<dbReference type="EMBL" id="QPGA01000007">
    <property type="protein sequence ID" value="RDE51438.1"/>
    <property type="molecule type" value="Genomic_DNA"/>
</dbReference>
<reference evidence="2 3" key="1">
    <citation type="submission" date="2018-05" db="EMBL/GenBank/DDBJ databases">
        <title>Integrated omic analyses show evidence that a Ca. Accumulibacter phosphatis strain performs denitrification under micro-aerobic conditions.</title>
        <authorList>
            <person name="Camejo P.Y."/>
            <person name="Katherine M.D."/>
            <person name="Daniel N.R."/>
        </authorList>
    </citation>
    <scope>NUCLEOTIDE SEQUENCE [LARGE SCALE GENOMIC DNA]</scope>
    <source>
        <strain evidence="2">UW-LDO-IC</strain>
    </source>
</reference>
<organism evidence="2 3">
    <name type="scientific">Candidatus Accumulibacter meliphilus</name>
    <dbReference type="NCBI Taxonomy" id="2211374"/>
    <lineage>
        <taxon>Bacteria</taxon>
        <taxon>Pseudomonadati</taxon>
        <taxon>Pseudomonadota</taxon>
        <taxon>Betaproteobacteria</taxon>
        <taxon>Candidatus Accumulibacter</taxon>
    </lineage>
</organism>
<accession>A0A369XVN5</accession>
<dbReference type="AlphaFoldDB" id="A0A369XVN5"/>
<protein>
    <recommendedName>
        <fullName evidence="1">Transposase (putative) YhgA-like domain-containing protein</fullName>
    </recommendedName>
</protein>
<evidence type="ECO:0000313" key="3">
    <source>
        <dbReference type="Proteomes" id="UP000253831"/>
    </source>
</evidence>
<comment type="caution">
    <text evidence="2">The sequence shown here is derived from an EMBL/GenBank/DDBJ whole genome shotgun (WGS) entry which is preliminary data.</text>
</comment>
<dbReference type="Proteomes" id="UP000253831">
    <property type="component" value="Unassembled WGS sequence"/>
</dbReference>
<dbReference type="InterPro" id="IPR006842">
    <property type="entry name" value="Transposase_31"/>
</dbReference>
<sequence>MLDYGTLRPETGSFITPAMKKREDDVVWSIELKGQRIYLYLLLEFQASIDKGMPVRMMQYVAALYDHLVRSKTVDPADGLPPVLPIVIYNGDARWKHSPEIFDLIQPHPAVLTEFQPKLKFWLLDEGRFSAEYLEGLQRVMAAIFRMEHTHDTEDAKRAIRYLGQAVAQSPFKQTIDRAVMQWMQYRLSRKMPGLPLPGLDDMLKGTEMLETNIDQWKAKAIAEGMLLGEQKGLQIGKLEGEARALQRLLSQRFGTIPMAIGERIAAADLAQVEAWFDAALTAPDMASVFTPTQN</sequence>
<evidence type="ECO:0000313" key="2">
    <source>
        <dbReference type="EMBL" id="RDE51438.1"/>
    </source>
</evidence>
<proteinExistence type="predicted"/>
<dbReference type="PANTHER" id="PTHR34611">
    <property type="match status" value="1"/>
</dbReference>
<name>A0A369XVN5_9PROT</name>